<evidence type="ECO:0000256" key="2">
    <source>
        <dbReference type="ARBA" id="ARBA00022692"/>
    </source>
</evidence>
<feature type="signal peptide" evidence="7">
    <location>
        <begin position="1"/>
        <end position="16"/>
    </location>
</feature>
<feature type="transmembrane region" description="Helical" evidence="6">
    <location>
        <begin position="34"/>
        <end position="55"/>
    </location>
</feature>
<dbReference type="VEuPathDB" id="FungiDB:BD410DRAFT_720061"/>
<proteinExistence type="predicted"/>
<evidence type="ECO:0000313" key="9">
    <source>
        <dbReference type="EMBL" id="TDL24091.1"/>
    </source>
</evidence>
<evidence type="ECO:0000256" key="6">
    <source>
        <dbReference type="SAM" id="Phobius"/>
    </source>
</evidence>
<sequence>MLRFCLLCSLWYATSALSSNTGKAILTQFRYPVTLTFVQFGFVAGYCLLFASPVVRFTRLRKPTRAILRDTIPMGLFQVGGHMFSSMAISRIPVSTVHTIKALSPLFTVAAYALLFGVSYSAKTYISLLPLTVGVMLACSFDMSASDVLGLLSAFGSALVFVSSNIFFKKIMPSSSKATGAQQGSAHKLDKLNLLFYSSGMAFLLMFPIWLYVDMPALLSATRSAYVVHPSHGHAAPHSVTYYFIMNGTVHFAQNIIAFVILASTSPVTYSIASLVKRVAVICIAIVWFAQAVHPVQGLGICMTFAGLWMYNQAKADVERGENKMRRVEAARDLVLPSTKFEFASPAISPSREIPDPFLQQHSTSTATARPVYATATPPTYAVRAPPPPPPPSSRHAPHPNLKIIPPKSFPQSNTNTQNVIVSPVDSYPSPPASHDSPPSSAVASIHHHTGAAHAVNRARRGTVSADTRDAALVYAAA</sequence>
<evidence type="ECO:0000313" key="10">
    <source>
        <dbReference type="Proteomes" id="UP000294933"/>
    </source>
</evidence>
<feature type="transmembrane region" description="Helical" evidence="6">
    <location>
        <begin position="275"/>
        <end position="293"/>
    </location>
</feature>
<dbReference type="OrthoDB" id="1588579at2759"/>
<evidence type="ECO:0000256" key="5">
    <source>
        <dbReference type="SAM" id="MobiDB-lite"/>
    </source>
</evidence>
<dbReference type="Proteomes" id="UP000294933">
    <property type="component" value="Unassembled WGS sequence"/>
</dbReference>
<organism evidence="9 10">
    <name type="scientific">Rickenella mellea</name>
    <dbReference type="NCBI Taxonomy" id="50990"/>
    <lineage>
        <taxon>Eukaryota</taxon>
        <taxon>Fungi</taxon>
        <taxon>Dikarya</taxon>
        <taxon>Basidiomycota</taxon>
        <taxon>Agaricomycotina</taxon>
        <taxon>Agaricomycetes</taxon>
        <taxon>Hymenochaetales</taxon>
        <taxon>Rickenellaceae</taxon>
        <taxon>Rickenella</taxon>
    </lineage>
</organism>
<feature type="transmembrane region" description="Helical" evidence="6">
    <location>
        <begin position="240"/>
        <end position="263"/>
    </location>
</feature>
<feature type="domain" description="Sugar phosphate transporter" evidence="8">
    <location>
        <begin position="3"/>
        <end position="312"/>
    </location>
</feature>
<name>A0A4Y7Q9X1_9AGAM</name>
<dbReference type="STRING" id="50990.A0A4Y7Q9X1"/>
<evidence type="ECO:0000259" key="8">
    <source>
        <dbReference type="Pfam" id="PF03151"/>
    </source>
</evidence>
<keyword evidence="2 6" id="KW-0812">Transmembrane</keyword>
<feature type="transmembrane region" description="Helical" evidence="6">
    <location>
        <begin position="149"/>
        <end position="168"/>
    </location>
</feature>
<feature type="region of interest" description="Disordered" evidence="5">
    <location>
        <begin position="379"/>
        <end position="464"/>
    </location>
</feature>
<dbReference type="GO" id="GO:0016020">
    <property type="term" value="C:membrane"/>
    <property type="evidence" value="ECO:0007669"/>
    <property type="project" value="UniProtKB-SubCell"/>
</dbReference>
<dbReference type="Pfam" id="PF03151">
    <property type="entry name" value="TPT"/>
    <property type="match status" value="1"/>
</dbReference>
<keyword evidence="7" id="KW-0732">Signal</keyword>
<feature type="transmembrane region" description="Helical" evidence="6">
    <location>
        <begin position="194"/>
        <end position="213"/>
    </location>
</feature>
<dbReference type="EMBL" id="ML170168">
    <property type="protein sequence ID" value="TDL24091.1"/>
    <property type="molecule type" value="Genomic_DNA"/>
</dbReference>
<feature type="compositionally biased region" description="Polar residues" evidence="5">
    <location>
        <begin position="410"/>
        <end position="421"/>
    </location>
</feature>
<keyword evidence="4 6" id="KW-0472">Membrane</keyword>
<keyword evidence="3 6" id="KW-1133">Transmembrane helix</keyword>
<dbReference type="AlphaFoldDB" id="A0A4Y7Q9X1"/>
<comment type="subcellular location">
    <subcellularLocation>
        <location evidence="1">Membrane</location>
        <topology evidence="1">Multi-pass membrane protein</topology>
    </subcellularLocation>
</comment>
<evidence type="ECO:0000256" key="3">
    <source>
        <dbReference type="ARBA" id="ARBA00022989"/>
    </source>
</evidence>
<protein>
    <submittedName>
        <fullName evidence="9">TPT-domain-containing protein</fullName>
    </submittedName>
</protein>
<dbReference type="PANTHER" id="PTHR11132">
    <property type="entry name" value="SOLUTE CARRIER FAMILY 35"/>
    <property type="match status" value="1"/>
</dbReference>
<evidence type="ECO:0000256" key="1">
    <source>
        <dbReference type="ARBA" id="ARBA00004141"/>
    </source>
</evidence>
<dbReference type="SUPFAM" id="SSF103481">
    <property type="entry name" value="Multidrug resistance efflux transporter EmrE"/>
    <property type="match status" value="1"/>
</dbReference>
<feature type="transmembrane region" description="Helical" evidence="6">
    <location>
        <begin position="100"/>
        <end position="118"/>
    </location>
</feature>
<keyword evidence="10" id="KW-1185">Reference proteome</keyword>
<feature type="compositionally biased region" description="Basic residues" evidence="5">
    <location>
        <begin position="446"/>
        <end position="461"/>
    </location>
</feature>
<dbReference type="InterPro" id="IPR050186">
    <property type="entry name" value="TPT_transporter"/>
</dbReference>
<evidence type="ECO:0000256" key="4">
    <source>
        <dbReference type="ARBA" id="ARBA00023136"/>
    </source>
</evidence>
<dbReference type="InterPro" id="IPR037185">
    <property type="entry name" value="EmrE-like"/>
</dbReference>
<feature type="chain" id="PRO_5021491371" evidence="7">
    <location>
        <begin position="17"/>
        <end position="478"/>
    </location>
</feature>
<feature type="compositionally biased region" description="Low complexity" evidence="5">
    <location>
        <begin position="433"/>
        <end position="445"/>
    </location>
</feature>
<reference evidence="9 10" key="1">
    <citation type="submission" date="2018-06" db="EMBL/GenBank/DDBJ databases">
        <title>A transcriptomic atlas of mushroom development highlights an independent origin of complex multicellularity.</title>
        <authorList>
            <consortium name="DOE Joint Genome Institute"/>
            <person name="Krizsan K."/>
            <person name="Almasi E."/>
            <person name="Merenyi Z."/>
            <person name="Sahu N."/>
            <person name="Viragh M."/>
            <person name="Koszo T."/>
            <person name="Mondo S."/>
            <person name="Kiss B."/>
            <person name="Balint B."/>
            <person name="Kues U."/>
            <person name="Barry K."/>
            <person name="Hegedus J.C."/>
            <person name="Henrissat B."/>
            <person name="Johnson J."/>
            <person name="Lipzen A."/>
            <person name="Ohm R."/>
            <person name="Nagy I."/>
            <person name="Pangilinan J."/>
            <person name="Yan J."/>
            <person name="Xiong Y."/>
            <person name="Grigoriev I.V."/>
            <person name="Hibbett D.S."/>
            <person name="Nagy L.G."/>
        </authorList>
    </citation>
    <scope>NUCLEOTIDE SEQUENCE [LARGE SCALE GENOMIC DNA]</scope>
    <source>
        <strain evidence="9 10">SZMC22713</strain>
    </source>
</reference>
<evidence type="ECO:0000256" key="7">
    <source>
        <dbReference type="SAM" id="SignalP"/>
    </source>
</evidence>
<gene>
    <name evidence="9" type="ORF">BD410DRAFT_720061</name>
</gene>
<dbReference type="InterPro" id="IPR004853">
    <property type="entry name" value="Sugar_P_trans_dom"/>
</dbReference>
<accession>A0A4Y7Q9X1</accession>